<sequence>MINVKLSKRLKDIADLVDKDSKIIDVGCDHALLDIYLLKKNIIKKAIASDVNEGALNQAKRNIKLHNVKKISVRLSDGLNDLKKEDDIDTIVISGLGDKKIIDILNNDKDKLKDIKLIIIQSNTNPYNVRRYLSLNGYKIEDEKLILENNIIYTIIKFKKQFKKYSKKELFFGPILLKNKNDLFNKNIQNIIDKNNNILKMLPKRMFIKKIKIKYNNIKLKKEMK</sequence>
<dbReference type="SUPFAM" id="SSF53335">
    <property type="entry name" value="S-adenosyl-L-methionine-dependent methyltransferases"/>
    <property type="match status" value="1"/>
</dbReference>
<protein>
    <submittedName>
        <fullName evidence="1">SAM-dependent methyltransferase</fullName>
    </submittedName>
</protein>
<keyword evidence="1" id="KW-0489">Methyltransferase</keyword>
<dbReference type="Gene3D" id="3.40.50.150">
    <property type="entry name" value="Vaccinia Virus protein VP39"/>
    <property type="match status" value="1"/>
</dbReference>
<organism evidence="1 2">
    <name type="scientific">Candidatus Aphodocola excrementigallinarum</name>
    <dbReference type="NCBI Taxonomy" id="2840670"/>
    <lineage>
        <taxon>Bacteria</taxon>
        <taxon>Bacillati</taxon>
        <taxon>Bacillota</taxon>
        <taxon>Bacilli</taxon>
        <taxon>Candidatus Aphodocola</taxon>
    </lineage>
</organism>
<reference evidence="1" key="2">
    <citation type="journal article" date="2021" name="PeerJ">
        <title>Extensive microbial diversity within the chicken gut microbiome revealed by metagenomics and culture.</title>
        <authorList>
            <person name="Gilroy R."/>
            <person name="Ravi A."/>
            <person name="Getino M."/>
            <person name="Pursley I."/>
            <person name="Horton D.L."/>
            <person name="Alikhan N.F."/>
            <person name="Baker D."/>
            <person name="Gharbi K."/>
            <person name="Hall N."/>
            <person name="Watson M."/>
            <person name="Adriaenssens E.M."/>
            <person name="Foster-Nyarko E."/>
            <person name="Jarju S."/>
            <person name="Secka A."/>
            <person name="Antonio M."/>
            <person name="Oren A."/>
            <person name="Chaudhuri R.R."/>
            <person name="La Ragione R."/>
            <person name="Hildebrand F."/>
            <person name="Pallen M.J."/>
        </authorList>
    </citation>
    <scope>NUCLEOTIDE SEQUENCE</scope>
    <source>
        <strain evidence="1">CHK193-30670</strain>
    </source>
</reference>
<dbReference type="Gene3D" id="1.10.287.1890">
    <property type="match status" value="1"/>
</dbReference>
<reference evidence="1" key="1">
    <citation type="submission" date="2020-10" db="EMBL/GenBank/DDBJ databases">
        <authorList>
            <person name="Gilroy R."/>
        </authorList>
    </citation>
    <scope>NUCLEOTIDE SEQUENCE</scope>
    <source>
        <strain evidence="1">CHK193-30670</strain>
    </source>
</reference>
<name>A0A9D1LIB2_9FIRM</name>
<dbReference type="InterPro" id="IPR006901">
    <property type="entry name" value="TrmK"/>
</dbReference>
<gene>
    <name evidence="1" type="ORF">IAB68_06055</name>
</gene>
<dbReference type="AlphaFoldDB" id="A0A9D1LIB2"/>
<dbReference type="PANTHER" id="PTHR38451:SF1">
    <property type="entry name" value="TRNA (ADENINE(22)-N(1))-METHYLTRANSFERASE"/>
    <property type="match status" value="1"/>
</dbReference>
<evidence type="ECO:0000313" key="1">
    <source>
        <dbReference type="EMBL" id="HIU40839.1"/>
    </source>
</evidence>
<accession>A0A9D1LIB2</accession>
<evidence type="ECO:0000313" key="2">
    <source>
        <dbReference type="Proteomes" id="UP000824074"/>
    </source>
</evidence>
<proteinExistence type="predicted"/>
<comment type="caution">
    <text evidence="1">The sequence shown here is derived from an EMBL/GenBank/DDBJ whole genome shotgun (WGS) entry which is preliminary data.</text>
</comment>
<dbReference type="InterPro" id="IPR029063">
    <property type="entry name" value="SAM-dependent_MTases_sf"/>
</dbReference>
<dbReference type="Pfam" id="PF04816">
    <property type="entry name" value="TrmK"/>
    <property type="match status" value="1"/>
</dbReference>
<dbReference type="Proteomes" id="UP000824074">
    <property type="component" value="Unassembled WGS sequence"/>
</dbReference>
<keyword evidence="1" id="KW-0808">Transferase</keyword>
<dbReference type="PANTHER" id="PTHR38451">
    <property type="entry name" value="TRNA (ADENINE(22)-N(1))-METHYLTRANSFERASE"/>
    <property type="match status" value="1"/>
</dbReference>
<dbReference type="EMBL" id="DVMT01000061">
    <property type="protein sequence ID" value="HIU40839.1"/>
    <property type="molecule type" value="Genomic_DNA"/>
</dbReference>
<dbReference type="GO" id="GO:0032259">
    <property type="term" value="P:methylation"/>
    <property type="evidence" value="ECO:0007669"/>
    <property type="project" value="UniProtKB-KW"/>
</dbReference>
<dbReference type="PIRSF" id="PIRSF018637">
    <property type="entry name" value="TrmK"/>
    <property type="match status" value="1"/>
</dbReference>
<dbReference type="GO" id="GO:0160105">
    <property type="term" value="F:tRNA (adenine(22)-N1)-methyltransferase activity"/>
    <property type="evidence" value="ECO:0007669"/>
    <property type="project" value="InterPro"/>
</dbReference>